<comment type="catalytic activity">
    <reaction evidence="1">
        <text>ATP + protein L-histidine = ADP + protein N-phospho-L-histidine.</text>
        <dbReference type="EC" id="2.7.13.3"/>
    </reaction>
</comment>
<dbReference type="PANTHER" id="PTHR43065:SF10">
    <property type="entry name" value="PEROXIDE STRESS-ACTIVATED HISTIDINE KINASE MAK3"/>
    <property type="match status" value="1"/>
</dbReference>
<keyword evidence="6 10" id="KW-0418">Kinase</keyword>
<evidence type="ECO:0000256" key="5">
    <source>
        <dbReference type="ARBA" id="ARBA00022741"/>
    </source>
</evidence>
<reference evidence="10 11" key="1">
    <citation type="submission" date="2016-10" db="EMBL/GenBank/DDBJ databases">
        <authorList>
            <person name="de Groot N.N."/>
        </authorList>
    </citation>
    <scope>NUCLEOTIDE SEQUENCE [LARGE SCALE GENOMIC DNA]</scope>
    <source>
        <strain evidence="10 11">CGMCC 1.9109</strain>
    </source>
</reference>
<evidence type="ECO:0000256" key="6">
    <source>
        <dbReference type="ARBA" id="ARBA00022777"/>
    </source>
</evidence>
<dbReference type="STRING" id="637679.GCA_001550055_02815"/>
<dbReference type="GO" id="GO:0005524">
    <property type="term" value="F:ATP binding"/>
    <property type="evidence" value="ECO:0007669"/>
    <property type="project" value="UniProtKB-KW"/>
</dbReference>
<keyword evidence="5" id="KW-0547">Nucleotide-binding</keyword>
<dbReference type="Pfam" id="PF02518">
    <property type="entry name" value="HATPase_c"/>
    <property type="match status" value="1"/>
</dbReference>
<dbReference type="InterPro" id="IPR003661">
    <property type="entry name" value="HisK_dim/P_dom"/>
</dbReference>
<dbReference type="Gene3D" id="3.30.450.20">
    <property type="entry name" value="PAS domain"/>
    <property type="match status" value="1"/>
</dbReference>
<dbReference type="InterPro" id="IPR004358">
    <property type="entry name" value="Sig_transdc_His_kin-like_C"/>
</dbReference>
<dbReference type="InterPro" id="IPR003594">
    <property type="entry name" value="HATPase_dom"/>
</dbReference>
<dbReference type="InterPro" id="IPR005467">
    <property type="entry name" value="His_kinase_dom"/>
</dbReference>
<dbReference type="AlphaFoldDB" id="A0A1G6WGS6"/>
<dbReference type="CDD" id="cd00082">
    <property type="entry name" value="HisKA"/>
    <property type="match status" value="1"/>
</dbReference>
<dbReference type="InterPro" id="IPR036097">
    <property type="entry name" value="HisK_dim/P_sf"/>
</dbReference>
<protein>
    <recommendedName>
        <fullName evidence="2">histidine kinase</fullName>
        <ecNumber evidence="2">2.7.13.3</ecNumber>
    </recommendedName>
</protein>
<dbReference type="Gene3D" id="1.10.287.130">
    <property type="match status" value="1"/>
</dbReference>
<dbReference type="SMART" id="SM00387">
    <property type="entry name" value="HATPase_c"/>
    <property type="match status" value="1"/>
</dbReference>
<dbReference type="EC" id="2.7.13.3" evidence="2"/>
<keyword evidence="4" id="KW-0808">Transferase</keyword>
<gene>
    <name evidence="10" type="ORF">SAMN04488071_1100</name>
</gene>
<evidence type="ECO:0000256" key="2">
    <source>
        <dbReference type="ARBA" id="ARBA00012438"/>
    </source>
</evidence>
<evidence type="ECO:0000256" key="7">
    <source>
        <dbReference type="ARBA" id="ARBA00022840"/>
    </source>
</evidence>
<dbReference type="SUPFAM" id="SSF55874">
    <property type="entry name" value="ATPase domain of HSP90 chaperone/DNA topoisomerase II/histidine kinase"/>
    <property type="match status" value="1"/>
</dbReference>
<dbReference type="EMBL" id="FNAK01000002">
    <property type="protein sequence ID" value="SDD64969.1"/>
    <property type="molecule type" value="Genomic_DNA"/>
</dbReference>
<dbReference type="InterPro" id="IPR036890">
    <property type="entry name" value="HATPase_C_sf"/>
</dbReference>
<dbReference type="PANTHER" id="PTHR43065">
    <property type="entry name" value="SENSOR HISTIDINE KINASE"/>
    <property type="match status" value="1"/>
</dbReference>
<dbReference type="OrthoDB" id="9789238at2"/>
<dbReference type="SMART" id="SM00388">
    <property type="entry name" value="HisKA"/>
    <property type="match status" value="1"/>
</dbReference>
<dbReference type="SUPFAM" id="SSF47384">
    <property type="entry name" value="Homodimeric domain of signal transducing histidine kinase"/>
    <property type="match status" value="1"/>
</dbReference>
<proteinExistence type="predicted"/>
<dbReference type="PRINTS" id="PR00344">
    <property type="entry name" value="BCTRLSENSOR"/>
</dbReference>
<dbReference type="Pfam" id="PF00512">
    <property type="entry name" value="HisKA"/>
    <property type="match status" value="1"/>
</dbReference>
<dbReference type="Proteomes" id="UP000183685">
    <property type="component" value="Unassembled WGS sequence"/>
</dbReference>
<keyword evidence="11" id="KW-1185">Reference proteome</keyword>
<organism evidence="10 11">
    <name type="scientific">Kordiimonas lacus</name>
    <dbReference type="NCBI Taxonomy" id="637679"/>
    <lineage>
        <taxon>Bacteria</taxon>
        <taxon>Pseudomonadati</taxon>
        <taxon>Pseudomonadota</taxon>
        <taxon>Alphaproteobacteria</taxon>
        <taxon>Kordiimonadales</taxon>
        <taxon>Kordiimonadaceae</taxon>
        <taxon>Kordiimonas</taxon>
    </lineage>
</organism>
<evidence type="ECO:0000256" key="3">
    <source>
        <dbReference type="ARBA" id="ARBA00022553"/>
    </source>
</evidence>
<accession>A0A1G6WGS6</accession>
<evidence type="ECO:0000256" key="4">
    <source>
        <dbReference type="ARBA" id="ARBA00022679"/>
    </source>
</evidence>
<keyword evidence="3" id="KW-0597">Phosphoprotein</keyword>
<keyword evidence="8" id="KW-0902">Two-component regulatory system</keyword>
<evidence type="ECO:0000256" key="1">
    <source>
        <dbReference type="ARBA" id="ARBA00000085"/>
    </source>
</evidence>
<sequence>MTSAGEGLDRKPVDEIVAQDILHSLSQAVFVVGADNCILDVYAQAEAIFERSRESLIGASIGQIRGIGTEALNIVARSRDENTPLNSYDVSVVPPIGDIELMDLHAHPYGSEGATLLTAQPRRITAFLEKRDHMEAAARSVSGLASMLAHEIKNPLSGIRGAAQLMGRALDDKNIKLTELICKEVDRIKGLVDELETFSNPSQAVLEPVNIHEVLDHVLNVAVAGFGAKCIFRPRFDPSLPPVAGLYDRLVQIFLNLIKNAVEAAGAEADITITTSYRHGIWITGRSGERIRLPIEIAIHDSGPGIPDHLKGHLFDPFVSGKEGGTGLGLALVARYVSEMGGTVTCDNHPHGGAVFRIQLALHEDAK</sequence>
<evidence type="ECO:0000313" key="11">
    <source>
        <dbReference type="Proteomes" id="UP000183685"/>
    </source>
</evidence>
<feature type="domain" description="Histidine kinase" evidence="9">
    <location>
        <begin position="147"/>
        <end position="364"/>
    </location>
</feature>
<keyword evidence="7" id="KW-0067">ATP-binding</keyword>
<evidence type="ECO:0000313" key="10">
    <source>
        <dbReference type="EMBL" id="SDD64969.1"/>
    </source>
</evidence>
<dbReference type="Gene3D" id="3.30.565.10">
    <property type="entry name" value="Histidine kinase-like ATPase, C-terminal domain"/>
    <property type="match status" value="1"/>
</dbReference>
<evidence type="ECO:0000256" key="8">
    <source>
        <dbReference type="ARBA" id="ARBA00023012"/>
    </source>
</evidence>
<dbReference type="GO" id="GO:0000155">
    <property type="term" value="F:phosphorelay sensor kinase activity"/>
    <property type="evidence" value="ECO:0007669"/>
    <property type="project" value="InterPro"/>
</dbReference>
<evidence type="ECO:0000259" key="9">
    <source>
        <dbReference type="PROSITE" id="PS50109"/>
    </source>
</evidence>
<name>A0A1G6WGS6_9PROT</name>
<dbReference type="PROSITE" id="PS50109">
    <property type="entry name" value="HIS_KIN"/>
    <property type="match status" value="1"/>
</dbReference>